<accession>A0A1B7JJX2</accession>
<dbReference type="GO" id="GO:0015173">
    <property type="term" value="F:aromatic amino acid transmembrane transporter activity"/>
    <property type="evidence" value="ECO:0007669"/>
    <property type="project" value="UniProtKB-UniRule"/>
</dbReference>
<evidence type="ECO:0000256" key="2">
    <source>
        <dbReference type="ARBA" id="ARBA00005452"/>
    </source>
</evidence>
<keyword evidence="7 10" id="KW-0029">Amino-acid transport</keyword>
<evidence type="ECO:0000256" key="5">
    <source>
        <dbReference type="ARBA" id="ARBA00022519"/>
    </source>
</evidence>
<evidence type="ECO:0000256" key="8">
    <source>
        <dbReference type="ARBA" id="ARBA00022989"/>
    </source>
</evidence>
<organism evidence="11 12">
    <name type="scientific">Providencia heimbachae ATCC 35613</name>
    <dbReference type="NCBI Taxonomy" id="1354272"/>
    <lineage>
        <taxon>Bacteria</taxon>
        <taxon>Pseudomonadati</taxon>
        <taxon>Pseudomonadota</taxon>
        <taxon>Gammaproteobacteria</taxon>
        <taxon>Enterobacterales</taxon>
        <taxon>Morganellaceae</taxon>
        <taxon>Providencia</taxon>
    </lineage>
</organism>
<gene>
    <name evidence="11" type="ORF">M998_3658</name>
</gene>
<dbReference type="PROSITE" id="PS00594">
    <property type="entry name" value="AROMATIC_AA_PERMEASE_1"/>
    <property type="match status" value="1"/>
</dbReference>
<dbReference type="InterPro" id="IPR013061">
    <property type="entry name" value="Trp/try_permease_CS"/>
</dbReference>
<feature type="transmembrane region" description="Helical" evidence="10">
    <location>
        <begin position="273"/>
        <end position="296"/>
    </location>
</feature>
<dbReference type="OrthoDB" id="18749at2"/>
<evidence type="ECO:0000313" key="12">
    <source>
        <dbReference type="Proteomes" id="UP000078224"/>
    </source>
</evidence>
<evidence type="ECO:0000256" key="7">
    <source>
        <dbReference type="ARBA" id="ARBA00022970"/>
    </source>
</evidence>
<feature type="transmembrane region" description="Helical" evidence="10">
    <location>
        <begin position="375"/>
        <end position="398"/>
    </location>
</feature>
<reference evidence="11 12" key="1">
    <citation type="submission" date="2016-04" db="EMBL/GenBank/DDBJ databases">
        <title>ATOL: Assembling a taxonomically balanced genome-scale reconstruction of the evolutionary history of the Enterobacteriaceae.</title>
        <authorList>
            <person name="Plunkett G.III."/>
            <person name="Neeno-Eckwall E.C."/>
            <person name="Glasner J.D."/>
            <person name="Perna N.T."/>
        </authorList>
    </citation>
    <scope>NUCLEOTIDE SEQUENCE [LARGE SCALE GENOMIC DNA]</scope>
    <source>
        <strain evidence="11 12">ATCC 35613</strain>
    </source>
</reference>
<evidence type="ECO:0000256" key="9">
    <source>
        <dbReference type="ARBA" id="ARBA00023136"/>
    </source>
</evidence>
<dbReference type="GO" id="GO:0003333">
    <property type="term" value="P:amino acid transmembrane transport"/>
    <property type="evidence" value="ECO:0007669"/>
    <property type="project" value="InterPro"/>
</dbReference>
<dbReference type="AlphaFoldDB" id="A0A1B7JJX2"/>
<feature type="transmembrane region" description="Helical" evidence="10">
    <location>
        <begin position="144"/>
        <end position="163"/>
    </location>
</feature>
<proteinExistence type="inferred from homology"/>
<sequence length="402" mass="42483">MKNRTLGSVLIVAGTTIGAGMLAMPLAAAGVGFTGIVCLLIGLWMLMSYTSLLLVEVYQHNPANMGLGTIAKKYLGPVGQVVTGLSMLLLMYALTTAYIGGAGVLISDSLSSWWGFNISTNTAIISFTIIGGAVVCIGTHSVDFINRILFTAKTIFLVIMLAVMMPHAEAVNLSTMPIEKGLLLAAVPVIFTSFGFHGSVPSLVNYMNGDVRKLRMIFLTGSAIPLVAYILWQIATLGSIPSSTFLGILAQESGLNGLLTAIRDVVATPRVNVAVSLFMDLALATSFLGVALGLFDYLADLFKRSNSLVGRIQTGLLTFIPPLLAALFYSSFVQALTYAAVALSVLALIIPALLTMRVRKVESKGQYQVKGGFPILALVLMCGFAVIAIQFSIVAGYLPNVG</sequence>
<feature type="transmembrane region" description="Helical" evidence="10">
    <location>
        <begin position="33"/>
        <end position="54"/>
    </location>
</feature>
<dbReference type="NCBIfam" id="NF011711">
    <property type="entry name" value="PRK15132.1"/>
    <property type="match status" value="1"/>
</dbReference>
<dbReference type="PRINTS" id="PR00166">
    <property type="entry name" value="AROAAPRMEASE"/>
</dbReference>
<dbReference type="Proteomes" id="UP000078224">
    <property type="component" value="Unassembled WGS sequence"/>
</dbReference>
<comment type="caution">
    <text evidence="10">Lacks conserved residue(s) required for the propagation of feature annotation.</text>
</comment>
<evidence type="ECO:0000256" key="10">
    <source>
        <dbReference type="RuleBase" id="RU367149"/>
    </source>
</evidence>
<protein>
    <recommendedName>
        <fullName evidence="10">Aromatic amino acid permease</fullName>
    </recommendedName>
</protein>
<dbReference type="InterPro" id="IPR018227">
    <property type="entry name" value="Amino_acid_transport_2"/>
</dbReference>
<evidence type="ECO:0000256" key="3">
    <source>
        <dbReference type="ARBA" id="ARBA00022448"/>
    </source>
</evidence>
<feature type="transmembrane region" description="Helical" evidence="10">
    <location>
        <begin position="308"/>
        <end position="329"/>
    </location>
</feature>
<feature type="transmembrane region" description="Helical" evidence="10">
    <location>
        <begin position="183"/>
        <end position="204"/>
    </location>
</feature>
<keyword evidence="3 10" id="KW-0813">Transport</keyword>
<feature type="transmembrane region" description="Helical" evidence="10">
    <location>
        <begin position="335"/>
        <end position="354"/>
    </location>
</feature>
<feature type="transmembrane region" description="Helical" evidence="10">
    <location>
        <begin position="114"/>
        <end position="137"/>
    </location>
</feature>
<evidence type="ECO:0000256" key="1">
    <source>
        <dbReference type="ARBA" id="ARBA00004429"/>
    </source>
</evidence>
<keyword evidence="8 10" id="KW-1133">Transmembrane helix</keyword>
<keyword evidence="9 10" id="KW-0472">Membrane</keyword>
<dbReference type="NCBIfam" id="TIGR00837">
    <property type="entry name" value="araaP"/>
    <property type="match status" value="1"/>
</dbReference>
<dbReference type="GO" id="GO:0005886">
    <property type="term" value="C:plasma membrane"/>
    <property type="evidence" value="ECO:0007669"/>
    <property type="project" value="UniProtKB-SubCell"/>
</dbReference>
<evidence type="ECO:0000313" key="11">
    <source>
        <dbReference type="EMBL" id="OAT48223.1"/>
    </source>
</evidence>
<name>A0A1B7JJX2_9GAMM</name>
<feature type="transmembrane region" description="Helical" evidence="10">
    <location>
        <begin position="216"/>
        <end position="235"/>
    </location>
</feature>
<dbReference type="Pfam" id="PF03222">
    <property type="entry name" value="Trp_Tyr_perm"/>
    <property type="match status" value="1"/>
</dbReference>
<dbReference type="Gene3D" id="1.20.1740.10">
    <property type="entry name" value="Amino acid/polyamine transporter I"/>
    <property type="match status" value="1"/>
</dbReference>
<keyword evidence="4 10" id="KW-1003">Cell membrane</keyword>
<evidence type="ECO:0000256" key="6">
    <source>
        <dbReference type="ARBA" id="ARBA00022692"/>
    </source>
</evidence>
<comment type="similarity">
    <text evidence="2 10">Belongs to the amino acid/polyamine transporter 2 family. Mtr/TnaB/TyrP permease subfamily.</text>
</comment>
<dbReference type="InterPro" id="IPR013059">
    <property type="entry name" value="Trp_tyr_transpt"/>
</dbReference>
<comment type="caution">
    <text evidence="11">The sequence shown here is derived from an EMBL/GenBank/DDBJ whole genome shotgun (WGS) entry which is preliminary data.</text>
</comment>
<comment type="subcellular location">
    <subcellularLocation>
        <location evidence="1 10">Cell inner membrane</location>
        <topology evidence="1 10">Multi-pass membrane protein</topology>
    </subcellularLocation>
</comment>
<dbReference type="PANTHER" id="PTHR46997:SF2">
    <property type="entry name" value="TYROSINE-SPECIFIC TRANSPORT SYSTEM"/>
    <property type="match status" value="1"/>
</dbReference>
<evidence type="ECO:0000256" key="4">
    <source>
        <dbReference type="ARBA" id="ARBA00022475"/>
    </source>
</evidence>
<comment type="function">
    <text evidence="10">Involved in transporting aromatic amino acids across the cytoplasmic membrane.</text>
</comment>
<feature type="transmembrane region" description="Helical" evidence="10">
    <location>
        <begin position="7"/>
        <end position="27"/>
    </location>
</feature>
<dbReference type="PANTHER" id="PTHR46997">
    <property type="entry name" value="LOW AFFINITY TRYPTOPHAN PERMEASE-RELATED"/>
    <property type="match status" value="1"/>
</dbReference>
<dbReference type="PATRIC" id="fig|1354272.4.peg.3740"/>
<keyword evidence="5 10" id="KW-0997">Cell inner membrane</keyword>
<keyword evidence="12" id="KW-1185">Reference proteome</keyword>
<dbReference type="EMBL" id="LXEW01000048">
    <property type="protein sequence ID" value="OAT48223.1"/>
    <property type="molecule type" value="Genomic_DNA"/>
</dbReference>
<keyword evidence="6 10" id="KW-0812">Transmembrane</keyword>